<dbReference type="Proteomes" id="UP001469553">
    <property type="component" value="Unassembled WGS sequence"/>
</dbReference>
<organism evidence="1 2">
    <name type="scientific">Ameca splendens</name>
    <dbReference type="NCBI Taxonomy" id="208324"/>
    <lineage>
        <taxon>Eukaryota</taxon>
        <taxon>Metazoa</taxon>
        <taxon>Chordata</taxon>
        <taxon>Craniata</taxon>
        <taxon>Vertebrata</taxon>
        <taxon>Euteleostomi</taxon>
        <taxon>Actinopterygii</taxon>
        <taxon>Neopterygii</taxon>
        <taxon>Teleostei</taxon>
        <taxon>Neoteleostei</taxon>
        <taxon>Acanthomorphata</taxon>
        <taxon>Ovalentaria</taxon>
        <taxon>Atherinomorphae</taxon>
        <taxon>Cyprinodontiformes</taxon>
        <taxon>Goodeidae</taxon>
        <taxon>Ameca</taxon>
    </lineage>
</organism>
<protein>
    <recommendedName>
        <fullName evidence="3">Secreted protein</fullName>
    </recommendedName>
</protein>
<accession>A0ABV0ZID1</accession>
<proteinExistence type="predicted"/>
<evidence type="ECO:0000313" key="2">
    <source>
        <dbReference type="Proteomes" id="UP001469553"/>
    </source>
</evidence>
<dbReference type="EMBL" id="JAHRIP010065974">
    <property type="protein sequence ID" value="MEQ2305994.1"/>
    <property type="molecule type" value="Genomic_DNA"/>
</dbReference>
<evidence type="ECO:0008006" key="3">
    <source>
        <dbReference type="Google" id="ProtNLM"/>
    </source>
</evidence>
<sequence length="107" mass="11834">MTLDCPVLFLISPGEMLLALSVFQDCLNTRNAKAPVHVLGYNFHTHSPCLCVMALDVLISAAVFTPCESSPVSLMVFASQSSQGCTYHHCLCTFFYQTISFHSIFHE</sequence>
<evidence type="ECO:0000313" key="1">
    <source>
        <dbReference type="EMBL" id="MEQ2305994.1"/>
    </source>
</evidence>
<comment type="caution">
    <text evidence="1">The sequence shown here is derived from an EMBL/GenBank/DDBJ whole genome shotgun (WGS) entry which is preliminary data.</text>
</comment>
<name>A0ABV0ZID1_9TELE</name>
<reference evidence="1 2" key="1">
    <citation type="submission" date="2021-06" db="EMBL/GenBank/DDBJ databases">
        <authorList>
            <person name="Palmer J.M."/>
        </authorList>
    </citation>
    <scope>NUCLEOTIDE SEQUENCE [LARGE SCALE GENOMIC DNA]</scope>
    <source>
        <strain evidence="1 2">AS_MEX2019</strain>
        <tissue evidence="1">Muscle</tissue>
    </source>
</reference>
<gene>
    <name evidence="1" type="ORF">AMECASPLE_003556</name>
</gene>
<keyword evidence="2" id="KW-1185">Reference proteome</keyword>